<sequence>MMLNPLDCRGWTQDQYTDINRIIVQVLSAEQFRSRHNGISSSPEA</sequence>
<organism evidence="1">
    <name type="scientific">marine metagenome</name>
    <dbReference type="NCBI Taxonomy" id="408172"/>
    <lineage>
        <taxon>unclassified sequences</taxon>
        <taxon>metagenomes</taxon>
        <taxon>ecological metagenomes</taxon>
    </lineage>
</organism>
<reference evidence="1" key="1">
    <citation type="submission" date="2018-05" db="EMBL/GenBank/DDBJ databases">
        <authorList>
            <person name="Lanie J.A."/>
            <person name="Ng W.-L."/>
            <person name="Kazmierczak K.M."/>
            <person name="Andrzejewski T.M."/>
            <person name="Davidsen T.M."/>
            <person name="Wayne K.J."/>
            <person name="Tettelin H."/>
            <person name="Glass J.I."/>
            <person name="Rusch D."/>
            <person name="Podicherti R."/>
            <person name="Tsui H.-C.T."/>
            <person name="Winkler M.E."/>
        </authorList>
    </citation>
    <scope>NUCLEOTIDE SEQUENCE</scope>
</reference>
<accession>A0A381UWB6</accession>
<evidence type="ECO:0000313" key="1">
    <source>
        <dbReference type="EMBL" id="SVA31243.1"/>
    </source>
</evidence>
<dbReference type="AlphaFoldDB" id="A0A381UWB6"/>
<gene>
    <name evidence="1" type="ORF">METZ01_LOCUS84097</name>
</gene>
<dbReference type="EMBL" id="UINC01007068">
    <property type="protein sequence ID" value="SVA31243.1"/>
    <property type="molecule type" value="Genomic_DNA"/>
</dbReference>
<proteinExistence type="predicted"/>
<protein>
    <submittedName>
        <fullName evidence="1">Uncharacterized protein</fullName>
    </submittedName>
</protein>
<name>A0A381UWB6_9ZZZZ</name>